<organism evidence="9 10">
    <name type="scientific">Mariniblastus fucicola</name>
    <dbReference type="NCBI Taxonomy" id="980251"/>
    <lineage>
        <taxon>Bacteria</taxon>
        <taxon>Pseudomonadati</taxon>
        <taxon>Planctomycetota</taxon>
        <taxon>Planctomycetia</taxon>
        <taxon>Pirellulales</taxon>
        <taxon>Pirellulaceae</taxon>
        <taxon>Mariniblastus</taxon>
    </lineage>
</organism>
<dbReference type="GO" id="GO:0008800">
    <property type="term" value="F:beta-lactamase activity"/>
    <property type="evidence" value="ECO:0007669"/>
    <property type="project" value="UniProtKB-UniRule"/>
</dbReference>
<dbReference type="Pfam" id="PF00144">
    <property type="entry name" value="Beta-lactamase"/>
    <property type="match status" value="1"/>
</dbReference>
<dbReference type="OrthoDB" id="9803467at2"/>
<keyword evidence="10" id="KW-1185">Reference proteome</keyword>
<keyword evidence="6" id="KW-0732">Signal</keyword>
<sequence precursor="true">MKTLFYSSLFLAAIFTCSASAQEDDAKVENRILALAQAYVDAEVVNSVAIGVIDGDASFTIGAGQLSKDDPQAPNGDTVYEIGSISKVFTGILLADAIERGLVTADQAAGDLLPEGVTMPVSKKNPDRQITLMQLSTHVSGLPRLPNNLEGVNSANPYVDYTAEKLFEFLDSHELSRKPGIAEEYSNLGTGLLGELLSQQQKTGYEDLLKKRISGPLGMTSTSLALNEDQRKRMAPPHSASGQPSSTWEFDALAGAGGIRSTVNDMLKFANATLNPPDSETGKAIELAFAQQRKPKGLGSLPMGFGWMINRSETRWHNGGTGGYHTMLFVSRKKKQAVVVLCNTATREVDKLASEIMALLGGQDVKPREFRKSIDMPTEICQRYVGRYQLNGLVNIDVAFANKNQTELTVQLTGQNAFPIFAETETLWYLKFVDAEIEFTVDDEGNCSALTLNQNGTRQTATKK</sequence>
<gene>
    <name evidence="9" type="primary">ampH</name>
    <name evidence="9" type="ORF">MFFC18_05460</name>
</gene>
<dbReference type="PROSITE" id="PS00336">
    <property type="entry name" value="BETA_LACTAMASE_C"/>
    <property type="match status" value="1"/>
</dbReference>
<dbReference type="KEGG" id="mff:MFFC18_05460"/>
<keyword evidence="3 5" id="KW-0046">Antibiotic resistance</keyword>
<dbReference type="AlphaFoldDB" id="A0A5B9P691"/>
<accession>A0A5B9P691</accession>
<dbReference type="SUPFAM" id="SSF56601">
    <property type="entry name" value="beta-lactamase/transpeptidase-like"/>
    <property type="match status" value="1"/>
</dbReference>
<evidence type="ECO:0000256" key="4">
    <source>
        <dbReference type="ARBA" id="ARBA00038473"/>
    </source>
</evidence>
<dbReference type="EC" id="3.5.2.6" evidence="5"/>
<protein>
    <recommendedName>
        <fullName evidence="5">Beta-lactamase</fullName>
        <ecNumber evidence="5">3.5.2.6</ecNumber>
    </recommendedName>
</protein>
<feature type="chain" id="PRO_5022882926" description="Beta-lactamase" evidence="6">
    <location>
        <begin position="22"/>
        <end position="464"/>
    </location>
</feature>
<dbReference type="InterPro" id="IPR051478">
    <property type="entry name" value="Beta-lactamase-like_AB/R"/>
</dbReference>
<dbReference type="InterPro" id="IPR001466">
    <property type="entry name" value="Beta-lactam-related"/>
</dbReference>
<comment type="similarity">
    <text evidence="1 5">Belongs to the class-C beta-lactamase family.</text>
</comment>
<feature type="domain" description="Beta-lactamase-related" evidence="7">
    <location>
        <begin position="35"/>
        <end position="351"/>
    </location>
</feature>
<dbReference type="GO" id="GO:0004180">
    <property type="term" value="F:carboxypeptidase activity"/>
    <property type="evidence" value="ECO:0007669"/>
    <property type="project" value="UniProtKB-KW"/>
</dbReference>
<name>A0A5B9P691_9BACT</name>
<keyword evidence="9" id="KW-0645">Protease</keyword>
<dbReference type="PANTHER" id="PTHR22935:SF95">
    <property type="entry name" value="BETA-LACTAMASE-LIKE 1-RELATED"/>
    <property type="match status" value="1"/>
</dbReference>
<reference evidence="9 10" key="1">
    <citation type="submission" date="2019-08" db="EMBL/GenBank/DDBJ databases">
        <title>Deep-cultivation of Planctomycetes and their phenomic and genomic characterization uncovers novel biology.</title>
        <authorList>
            <person name="Wiegand S."/>
            <person name="Jogler M."/>
            <person name="Boedeker C."/>
            <person name="Pinto D."/>
            <person name="Vollmers J."/>
            <person name="Rivas-Marin E."/>
            <person name="Kohn T."/>
            <person name="Peeters S.H."/>
            <person name="Heuer A."/>
            <person name="Rast P."/>
            <person name="Oberbeckmann S."/>
            <person name="Bunk B."/>
            <person name="Jeske O."/>
            <person name="Meyerdierks A."/>
            <person name="Storesund J.E."/>
            <person name="Kallscheuer N."/>
            <person name="Luecker S."/>
            <person name="Lage O.M."/>
            <person name="Pohl T."/>
            <person name="Merkel B.J."/>
            <person name="Hornburger P."/>
            <person name="Mueller R.-W."/>
            <person name="Bruemmer F."/>
            <person name="Labrenz M."/>
            <person name="Spormann A.M."/>
            <person name="Op den Camp H."/>
            <person name="Overmann J."/>
            <person name="Amann R."/>
            <person name="Jetten M.S.M."/>
            <person name="Mascher T."/>
            <person name="Medema M.H."/>
            <person name="Devos D.P."/>
            <person name="Kaster A.-K."/>
            <person name="Ovreas L."/>
            <person name="Rohde M."/>
            <person name="Galperin M.Y."/>
            <person name="Jogler C."/>
        </authorList>
    </citation>
    <scope>NUCLEOTIDE SEQUENCE [LARGE SCALE GENOMIC DNA]</scope>
    <source>
        <strain evidence="9 10">FC18</strain>
    </source>
</reference>
<evidence type="ECO:0000313" key="10">
    <source>
        <dbReference type="Proteomes" id="UP000322214"/>
    </source>
</evidence>
<evidence type="ECO:0000256" key="1">
    <source>
        <dbReference type="ARBA" id="ARBA00007840"/>
    </source>
</evidence>
<evidence type="ECO:0000256" key="5">
    <source>
        <dbReference type="RuleBase" id="RU361140"/>
    </source>
</evidence>
<dbReference type="GO" id="GO:0046677">
    <property type="term" value="P:response to antibiotic"/>
    <property type="evidence" value="ECO:0007669"/>
    <property type="project" value="UniProtKB-UniRule"/>
</dbReference>
<evidence type="ECO:0000256" key="2">
    <source>
        <dbReference type="ARBA" id="ARBA00022801"/>
    </source>
</evidence>
<comment type="similarity">
    <text evidence="4">Belongs to the beta-lactamase family.</text>
</comment>
<evidence type="ECO:0000256" key="3">
    <source>
        <dbReference type="ARBA" id="ARBA00023251"/>
    </source>
</evidence>
<evidence type="ECO:0000259" key="7">
    <source>
        <dbReference type="Pfam" id="PF00144"/>
    </source>
</evidence>
<dbReference type="InterPro" id="IPR021860">
    <property type="entry name" value="Peptidase_S12_Pab87-rel_C"/>
</dbReference>
<feature type="domain" description="Peptidase S12 Pab87-related C-terminal" evidence="8">
    <location>
        <begin position="373"/>
        <end position="453"/>
    </location>
</feature>
<dbReference type="Pfam" id="PF11954">
    <property type="entry name" value="DUF3471"/>
    <property type="match status" value="1"/>
</dbReference>
<dbReference type="PANTHER" id="PTHR22935">
    <property type="entry name" value="PENICILLIN-BINDING PROTEIN"/>
    <property type="match status" value="1"/>
</dbReference>
<evidence type="ECO:0000313" key="9">
    <source>
        <dbReference type="EMBL" id="QEG20695.1"/>
    </source>
</evidence>
<dbReference type="Gene3D" id="3.40.710.10">
    <property type="entry name" value="DD-peptidase/beta-lactamase superfamily"/>
    <property type="match status" value="1"/>
</dbReference>
<dbReference type="STRING" id="980251.GCA_001642875_02269"/>
<dbReference type="GO" id="GO:0030288">
    <property type="term" value="C:outer membrane-bounded periplasmic space"/>
    <property type="evidence" value="ECO:0007669"/>
    <property type="project" value="InterPro"/>
</dbReference>
<evidence type="ECO:0000256" key="6">
    <source>
        <dbReference type="SAM" id="SignalP"/>
    </source>
</evidence>
<evidence type="ECO:0000259" key="8">
    <source>
        <dbReference type="Pfam" id="PF11954"/>
    </source>
</evidence>
<feature type="signal peptide" evidence="6">
    <location>
        <begin position="1"/>
        <end position="21"/>
    </location>
</feature>
<dbReference type="EMBL" id="CP042912">
    <property type="protein sequence ID" value="QEG20695.1"/>
    <property type="molecule type" value="Genomic_DNA"/>
</dbReference>
<dbReference type="GO" id="GO:0017001">
    <property type="term" value="P:antibiotic catabolic process"/>
    <property type="evidence" value="ECO:0007669"/>
    <property type="project" value="InterPro"/>
</dbReference>
<keyword evidence="9" id="KW-0121">Carboxypeptidase</keyword>
<dbReference type="InterPro" id="IPR001586">
    <property type="entry name" value="Beta-lactam_class-C_AS"/>
</dbReference>
<dbReference type="InterPro" id="IPR012338">
    <property type="entry name" value="Beta-lactam/transpept-like"/>
</dbReference>
<dbReference type="RefSeq" id="WP_075084699.1">
    <property type="nucleotide sequence ID" value="NZ_CP042912.1"/>
</dbReference>
<proteinExistence type="inferred from homology"/>
<keyword evidence="2 5" id="KW-0378">Hydrolase</keyword>
<comment type="catalytic activity">
    <reaction evidence="5">
        <text>a beta-lactam + H2O = a substituted beta-amino acid</text>
        <dbReference type="Rhea" id="RHEA:20401"/>
        <dbReference type="ChEBI" id="CHEBI:15377"/>
        <dbReference type="ChEBI" id="CHEBI:35627"/>
        <dbReference type="ChEBI" id="CHEBI:140347"/>
        <dbReference type="EC" id="3.5.2.6"/>
    </reaction>
</comment>
<dbReference type="Proteomes" id="UP000322214">
    <property type="component" value="Chromosome"/>
</dbReference>